<gene>
    <name evidence="12" type="ORF">BESB_030210</name>
</gene>
<keyword evidence="5 11" id="KW-0812">Transmembrane</keyword>
<evidence type="ECO:0000256" key="6">
    <source>
        <dbReference type="ARBA" id="ARBA00022824"/>
    </source>
</evidence>
<evidence type="ECO:0000256" key="8">
    <source>
        <dbReference type="ARBA" id="ARBA00023098"/>
    </source>
</evidence>
<dbReference type="GeneID" id="40308073"/>
<dbReference type="GO" id="GO:0019432">
    <property type="term" value="P:triglyceride biosynthetic process"/>
    <property type="evidence" value="ECO:0007669"/>
    <property type="project" value="TreeGrafter"/>
</dbReference>
<accession>A0A2A9M678</accession>
<dbReference type="GO" id="GO:0004144">
    <property type="term" value="F:diacylglycerol O-acyltransferase activity"/>
    <property type="evidence" value="ECO:0007669"/>
    <property type="project" value="TreeGrafter"/>
</dbReference>
<dbReference type="PANTHER" id="PTHR12317">
    <property type="entry name" value="DIACYLGLYCEROL O-ACYLTRANSFERASE"/>
    <property type="match status" value="1"/>
</dbReference>
<evidence type="ECO:0000256" key="1">
    <source>
        <dbReference type="ARBA" id="ARBA00004477"/>
    </source>
</evidence>
<evidence type="ECO:0000256" key="11">
    <source>
        <dbReference type="SAM" id="Phobius"/>
    </source>
</evidence>
<dbReference type="InterPro" id="IPR007130">
    <property type="entry name" value="DAGAT"/>
</dbReference>
<dbReference type="Pfam" id="PF03982">
    <property type="entry name" value="DAGAT"/>
    <property type="match status" value="1"/>
</dbReference>
<evidence type="ECO:0000256" key="9">
    <source>
        <dbReference type="ARBA" id="ARBA00023136"/>
    </source>
</evidence>
<evidence type="ECO:0000256" key="5">
    <source>
        <dbReference type="ARBA" id="ARBA00022692"/>
    </source>
</evidence>
<dbReference type="VEuPathDB" id="ToxoDB:BESB_030210"/>
<dbReference type="RefSeq" id="XP_029215156.1">
    <property type="nucleotide sequence ID" value="XM_029361689.1"/>
</dbReference>
<protein>
    <submittedName>
        <fullName evidence="12">Diacylglycerol acyltransferase</fullName>
    </submittedName>
</protein>
<evidence type="ECO:0000256" key="10">
    <source>
        <dbReference type="ARBA" id="ARBA00023315"/>
    </source>
</evidence>
<feature type="transmembrane region" description="Helical" evidence="11">
    <location>
        <begin position="27"/>
        <end position="46"/>
    </location>
</feature>
<evidence type="ECO:0000256" key="3">
    <source>
        <dbReference type="ARBA" id="ARBA00022516"/>
    </source>
</evidence>
<dbReference type="Proteomes" id="UP000224006">
    <property type="component" value="Chromosome XIII"/>
</dbReference>
<keyword evidence="8" id="KW-0443">Lipid metabolism</keyword>
<comment type="caution">
    <text evidence="12">The sequence shown here is derived from an EMBL/GenBank/DDBJ whole genome shotgun (WGS) entry which is preliminary data.</text>
</comment>
<evidence type="ECO:0000256" key="2">
    <source>
        <dbReference type="ARBA" id="ARBA00005420"/>
    </source>
</evidence>
<proteinExistence type="inferred from homology"/>
<organism evidence="12 13">
    <name type="scientific">Besnoitia besnoiti</name>
    <name type="common">Apicomplexan protozoan</name>
    <dbReference type="NCBI Taxonomy" id="94643"/>
    <lineage>
        <taxon>Eukaryota</taxon>
        <taxon>Sar</taxon>
        <taxon>Alveolata</taxon>
        <taxon>Apicomplexa</taxon>
        <taxon>Conoidasida</taxon>
        <taxon>Coccidia</taxon>
        <taxon>Eucoccidiorida</taxon>
        <taxon>Eimeriorina</taxon>
        <taxon>Sarcocystidae</taxon>
        <taxon>Besnoitia</taxon>
    </lineage>
</organism>
<comment type="similarity">
    <text evidence="2">Belongs to the diacylglycerol acyltransferase family.</text>
</comment>
<keyword evidence="4 12" id="KW-0808">Transferase</keyword>
<keyword evidence="9 11" id="KW-0472">Membrane</keyword>
<evidence type="ECO:0000256" key="4">
    <source>
        <dbReference type="ARBA" id="ARBA00022679"/>
    </source>
</evidence>
<evidence type="ECO:0000313" key="13">
    <source>
        <dbReference type="Proteomes" id="UP000224006"/>
    </source>
</evidence>
<dbReference type="GO" id="GO:0005789">
    <property type="term" value="C:endoplasmic reticulum membrane"/>
    <property type="evidence" value="ECO:0007669"/>
    <property type="project" value="UniProtKB-SubCell"/>
</dbReference>
<keyword evidence="13" id="KW-1185">Reference proteome</keyword>
<dbReference type="OrthoDB" id="10263961at2759"/>
<dbReference type="AlphaFoldDB" id="A0A2A9M678"/>
<dbReference type="KEGG" id="bbes:BESB_030210"/>
<keyword evidence="3" id="KW-0444">Lipid biosynthesis</keyword>
<evidence type="ECO:0000313" key="12">
    <source>
        <dbReference type="EMBL" id="PFH31147.1"/>
    </source>
</evidence>
<dbReference type="STRING" id="94643.A0A2A9M678"/>
<keyword evidence="6" id="KW-0256">Endoplasmic reticulum</keyword>
<sequence>MLNGWFLYIPAILYLIYRRYCTTRRRHLAFIVILLLFICCPMPRNLRARRWKMWNLLHRYHRATVIVEDAKSLPPRKPTIFTAIPHAIVPVAQAVLPTGEFGSLLGYFTIAVASIVKYVPVYGHFSRLVGSEDASGTKLKEVLSRRRQSILISPGGIAEMYTVDEKTEKLHLKDRQGLLRLALQTGADVVPVYCFGNSETFRLLKGSERFQTLARFFRMAILLFYGRFGLPIPFEVPLLYVIGRAMRLPKIENPTSEDVKIAHMRYISEVRRIFSTYKGLYGWKTKELSIQ</sequence>
<dbReference type="EMBL" id="NWUJ01000016">
    <property type="protein sequence ID" value="PFH31147.1"/>
    <property type="molecule type" value="Genomic_DNA"/>
</dbReference>
<dbReference type="PANTHER" id="PTHR12317:SF63">
    <property type="entry name" value="DIACYLGLYCEROL O-ACYLTRANSFERASE 2"/>
    <property type="match status" value="1"/>
</dbReference>
<evidence type="ECO:0000256" key="7">
    <source>
        <dbReference type="ARBA" id="ARBA00022989"/>
    </source>
</evidence>
<comment type="subcellular location">
    <subcellularLocation>
        <location evidence="1">Endoplasmic reticulum membrane</location>
        <topology evidence="1">Multi-pass membrane protein</topology>
    </subcellularLocation>
</comment>
<name>A0A2A9M678_BESBE</name>
<keyword evidence="7 11" id="KW-1133">Transmembrane helix</keyword>
<reference evidence="12 13" key="1">
    <citation type="submission" date="2017-09" db="EMBL/GenBank/DDBJ databases">
        <title>Genome sequencing of Besnoitia besnoiti strain Bb-Ger1.</title>
        <authorList>
            <person name="Schares G."/>
            <person name="Venepally P."/>
            <person name="Lorenzi H.A."/>
        </authorList>
    </citation>
    <scope>NUCLEOTIDE SEQUENCE [LARGE SCALE GENOMIC DNA]</scope>
    <source>
        <strain evidence="12 13">Bb-Ger1</strain>
    </source>
</reference>
<keyword evidence="10 12" id="KW-0012">Acyltransferase</keyword>